<feature type="transmembrane region" description="Helical" evidence="17">
    <location>
        <begin position="143"/>
        <end position="164"/>
    </location>
</feature>
<keyword evidence="12 17" id="KW-0472">Membrane</keyword>
<dbReference type="PANTHER" id="PTHR48086">
    <property type="entry name" value="SODIUM/PROLINE SYMPORTER-RELATED"/>
    <property type="match status" value="1"/>
</dbReference>
<dbReference type="InterPro" id="IPR001734">
    <property type="entry name" value="Na/solute_symporter"/>
</dbReference>
<evidence type="ECO:0000256" key="4">
    <source>
        <dbReference type="ARBA" id="ARBA00022448"/>
    </source>
</evidence>
<dbReference type="GO" id="GO:0015293">
    <property type="term" value="F:symporter activity"/>
    <property type="evidence" value="ECO:0007669"/>
    <property type="project" value="UniProtKB-KW"/>
</dbReference>
<evidence type="ECO:0000256" key="1">
    <source>
        <dbReference type="ARBA" id="ARBA00004429"/>
    </source>
</evidence>
<feature type="transmembrane region" description="Helical" evidence="17">
    <location>
        <begin position="430"/>
        <end position="450"/>
    </location>
</feature>
<dbReference type="InterPro" id="IPR050277">
    <property type="entry name" value="Sodium:Solute_Symporter"/>
</dbReference>
<dbReference type="RefSeq" id="WP_259054885.1">
    <property type="nucleotide sequence ID" value="NZ_JANUCT010000007.1"/>
</dbReference>
<evidence type="ECO:0000256" key="12">
    <source>
        <dbReference type="ARBA" id="ARBA00023136"/>
    </source>
</evidence>
<proteinExistence type="inferred from homology"/>
<comment type="subcellular location">
    <subcellularLocation>
        <location evidence="1">Cell inner membrane</location>
        <topology evidence="1">Multi-pass membrane protein</topology>
    </subcellularLocation>
</comment>
<feature type="transmembrane region" description="Helical" evidence="17">
    <location>
        <begin position="262"/>
        <end position="286"/>
    </location>
</feature>
<keyword evidence="6" id="KW-0997">Cell inner membrane</keyword>
<evidence type="ECO:0000256" key="2">
    <source>
        <dbReference type="ARBA" id="ARBA00006434"/>
    </source>
</evidence>
<organism evidence="19 20">
    <name type="scientific">Methylohalomonas lacus</name>
    <dbReference type="NCBI Taxonomy" id="398773"/>
    <lineage>
        <taxon>Bacteria</taxon>
        <taxon>Pseudomonadati</taxon>
        <taxon>Pseudomonadota</taxon>
        <taxon>Gammaproteobacteria</taxon>
        <taxon>Methylohalomonadales</taxon>
        <taxon>Methylohalomonadaceae</taxon>
        <taxon>Methylohalomonas</taxon>
    </lineage>
</organism>
<protein>
    <recommendedName>
        <fullName evidence="3">Cation/acetate symporter ActP</fullName>
    </recommendedName>
    <alternativeName>
        <fullName evidence="15">Acetate permease</fullName>
    </alternativeName>
    <alternativeName>
        <fullName evidence="14">Acetate transporter ActP</fullName>
    </alternativeName>
</protein>
<dbReference type="GO" id="GO:0005886">
    <property type="term" value="C:plasma membrane"/>
    <property type="evidence" value="ECO:0007669"/>
    <property type="project" value="UniProtKB-SubCell"/>
</dbReference>
<dbReference type="NCBIfam" id="NF009135">
    <property type="entry name" value="PRK12488.1"/>
    <property type="match status" value="1"/>
</dbReference>
<dbReference type="Proteomes" id="UP001204445">
    <property type="component" value="Unassembled WGS sequence"/>
</dbReference>
<evidence type="ECO:0000256" key="3">
    <source>
        <dbReference type="ARBA" id="ARBA00018047"/>
    </source>
</evidence>
<feature type="transmembrane region" description="Helical" evidence="17">
    <location>
        <begin position="405"/>
        <end position="424"/>
    </location>
</feature>
<comment type="caution">
    <text evidence="19">The sequence shown here is derived from an EMBL/GenBank/DDBJ whole genome shotgun (WGS) entry which is preliminary data.</text>
</comment>
<evidence type="ECO:0000256" key="6">
    <source>
        <dbReference type="ARBA" id="ARBA00022519"/>
    </source>
</evidence>
<dbReference type="Pfam" id="PF00474">
    <property type="entry name" value="SSF"/>
    <property type="match status" value="1"/>
</dbReference>
<dbReference type="GO" id="GO:0015123">
    <property type="term" value="F:acetate transmembrane transporter activity"/>
    <property type="evidence" value="ECO:0007669"/>
    <property type="project" value="TreeGrafter"/>
</dbReference>
<evidence type="ECO:0000256" key="8">
    <source>
        <dbReference type="ARBA" id="ARBA00022847"/>
    </source>
</evidence>
<evidence type="ECO:0000256" key="18">
    <source>
        <dbReference type="SAM" id="SignalP"/>
    </source>
</evidence>
<keyword evidence="5" id="KW-1003">Cell membrane</keyword>
<feature type="transmembrane region" description="Helical" evidence="17">
    <location>
        <begin position="184"/>
        <end position="206"/>
    </location>
</feature>
<keyword evidence="4" id="KW-0813">Transport</keyword>
<dbReference type="NCBIfam" id="NF006903">
    <property type="entry name" value="PRK09395.1"/>
    <property type="match status" value="1"/>
</dbReference>
<dbReference type="AlphaFoldDB" id="A0AAE3HMM9"/>
<evidence type="ECO:0000256" key="17">
    <source>
        <dbReference type="SAM" id="Phobius"/>
    </source>
</evidence>
<keyword evidence="7 17" id="KW-0812">Transmembrane</keyword>
<evidence type="ECO:0000313" key="19">
    <source>
        <dbReference type="EMBL" id="MCS3903253.1"/>
    </source>
</evidence>
<evidence type="ECO:0000256" key="13">
    <source>
        <dbReference type="ARBA" id="ARBA00023201"/>
    </source>
</evidence>
<reference evidence="19" key="1">
    <citation type="submission" date="2022-08" db="EMBL/GenBank/DDBJ databases">
        <title>Genomic Encyclopedia of Type Strains, Phase III (KMG-III): the genomes of soil and plant-associated and newly described type strains.</title>
        <authorList>
            <person name="Whitman W."/>
        </authorList>
    </citation>
    <scope>NUCLEOTIDE SEQUENCE</scope>
    <source>
        <strain evidence="19">HMT 1</strain>
    </source>
</reference>
<feature type="transmembrane region" description="Helical" evidence="17">
    <location>
        <begin position="104"/>
        <end position="122"/>
    </location>
</feature>
<feature type="transmembrane region" description="Helical" evidence="17">
    <location>
        <begin position="298"/>
        <end position="323"/>
    </location>
</feature>
<evidence type="ECO:0000256" key="14">
    <source>
        <dbReference type="ARBA" id="ARBA00031561"/>
    </source>
</evidence>
<dbReference type="GO" id="GO:0006847">
    <property type="term" value="P:plasma membrane acetate transport"/>
    <property type="evidence" value="ECO:0007669"/>
    <property type="project" value="TreeGrafter"/>
</dbReference>
<dbReference type="NCBIfam" id="TIGR00813">
    <property type="entry name" value="sss"/>
    <property type="match status" value="1"/>
</dbReference>
<feature type="chain" id="PRO_5042150086" description="Cation/acetate symporter ActP" evidence="18">
    <location>
        <begin position="23"/>
        <end position="550"/>
    </location>
</feature>
<name>A0AAE3HMM9_9GAMM</name>
<keyword evidence="8" id="KW-0769">Symport</keyword>
<evidence type="ECO:0000256" key="11">
    <source>
        <dbReference type="ARBA" id="ARBA00023065"/>
    </source>
</evidence>
<evidence type="ECO:0000256" key="10">
    <source>
        <dbReference type="ARBA" id="ARBA00023053"/>
    </source>
</evidence>
<gene>
    <name evidence="19" type="ORF">J2T55_001273</name>
</gene>
<evidence type="ECO:0000256" key="16">
    <source>
        <dbReference type="RuleBase" id="RU362091"/>
    </source>
</evidence>
<keyword evidence="11" id="KW-0406">Ion transport</keyword>
<keyword evidence="9 17" id="KW-1133">Transmembrane helix</keyword>
<feature type="transmembrane region" description="Helical" evidence="17">
    <location>
        <begin position="497"/>
        <end position="518"/>
    </location>
</feature>
<feature type="transmembrane region" description="Helical" evidence="17">
    <location>
        <begin position="462"/>
        <end position="485"/>
    </location>
</feature>
<dbReference type="GO" id="GO:0006814">
    <property type="term" value="P:sodium ion transport"/>
    <property type="evidence" value="ECO:0007669"/>
    <property type="project" value="UniProtKB-KW"/>
</dbReference>
<dbReference type="PANTHER" id="PTHR48086:SF6">
    <property type="entry name" value="CATION_ACETATE SYMPORTER ACTP"/>
    <property type="match status" value="1"/>
</dbReference>
<comment type="similarity">
    <text evidence="2 16">Belongs to the sodium:solute symporter (SSF) (TC 2.A.21) family.</text>
</comment>
<feature type="transmembrane region" description="Helical" evidence="17">
    <location>
        <begin position="355"/>
        <end position="384"/>
    </location>
</feature>
<feature type="transmembrane region" description="Helical" evidence="17">
    <location>
        <begin position="213"/>
        <end position="232"/>
    </location>
</feature>
<dbReference type="CDD" id="cd11480">
    <property type="entry name" value="SLC5sbd_u4"/>
    <property type="match status" value="1"/>
</dbReference>
<dbReference type="InterPro" id="IPR018212">
    <property type="entry name" value="Na/solute_symporter_CS"/>
</dbReference>
<evidence type="ECO:0000256" key="7">
    <source>
        <dbReference type="ARBA" id="ARBA00022692"/>
    </source>
</evidence>
<keyword evidence="10" id="KW-0915">Sodium</keyword>
<keyword evidence="13" id="KW-0739">Sodium transport</keyword>
<dbReference type="Gene3D" id="1.20.1730.10">
    <property type="entry name" value="Sodium/glucose cotransporter"/>
    <property type="match status" value="1"/>
</dbReference>
<dbReference type="FunFam" id="1.20.1730.10:FF:000001">
    <property type="entry name" value="Cation/acetate symporter ActP"/>
    <property type="match status" value="1"/>
</dbReference>
<evidence type="ECO:0000256" key="9">
    <source>
        <dbReference type="ARBA" id="ARBA00022989"/>
    </source>
</evidence>
<keyword evidence="20" id="KW-1185">Reference proteome</keyword>
<evidence type="ECO:0000313" key="20">
    <source>
        <dbReference type="Proteomes" id="UP001204445"/>
    </source>
</evidence>
<evidence type="ECO:0000256" key="5">
    <source>
        <dbReference type="ARBA" id="ARBA00022475"/>
    </source>
</evidence>
<sequence>MIRASHLLLPLLLLVPAGSGLAAELEGARPVNYTAIAMFALFVFATLGITWWAARRTRTTKDFYAAGGSITGLQNGLAISGDFMSAASFLGISGLVFASGFDGLIYSIGFLVGWPIILFLLAERLRNLGKYTFADAVSYRLQALPIRSLAACGTLAVVLLYLIAQMVGAGQLIQVLFGLPYPVAVILVGLLMILYVTFGGMIATTWVQLIKAVLLLSGATFMAFMVLLHYGFSPEALFADAVRVHDSGRDIMAPGGLVSDPISAISLGLALMFGTAGLPHILMRFFTVGDAREARRSVFFATGFIGYFYILTFIIGFGAIVLVGTNPEFRDAAGDLLGGNNMAAVHLGEAVGGDIFLGFISAVAFATILAVVSGLTLSGASALSHDLYASVFRHGRVSERDEVRVSRIATIILGILAIGLGIVFQEQNVAYMVGLAFAIAASVNFPILFLSMYWRRLSTRGAAVGGFIGLATAVLCMLLGPTIWVDILGNDEAIFPYKHPALFSMSAAFISIALFSLLDRSRRAQDEQQAFDWQYVRSQTGIGAEGASKH</sequence>
<accession>A0AAE3HMM9</accession>
<keyword evidence="18" id="KW-0732">Signal</keyword>
<feature type="transmembrane region" description="Helical" evidence="17">
    <location>
        <begin position="75"/>
        <end position="98"/>
    </location>
</feature>
<dbReference type="EMBL" id="JANUCT010000007">
    <property type="protein sequence ID" value="MCS3903253.1"/>
    <property type="molecule type" value="Genomic_DNA"/>
</dbReference>
<feature type="signal peptide" evidence="18">
    <location>
        <begin position="1"/>
        <end position="22"/>
    </location>
</feature>
<dbReference type="PROSITE" id="PS00456">
    <property type="entry name" value="NA_SOLUT_SYMP_1"/>
    <property type="match status" value="1"/>
</dbReference>
<evidence type="ECO:0000256" key="15">
    <source>
        <dbReference type="ARBA" id="ARBA00032392"/>
    </source>
</evidence>
<feature type="transmembrane region" description="Helical" evidence="17">
    <location>
        <begin position="32"/>
        <end position="54"/>
    </location>
</feature>
<dbReference type="InterPro" id="IPR038377">
    <property type="entry name" value="Na/Glc_symporter_sf"/>
</dbReference>
<dbReference type="PROSITE" id="PS50283">
    <property type="entry name" value="NA_SOLUT_SYMP_3"/>
    <property type="match status" value="1"/>
</dbReference>